<feature type="transmembrane region" description="Helical" evidence="8">
    <location>
        <begin position="104"/>
        <end position="125"/>
    </location>
</feature>
<dbReference type="GO" id="GO:0033214">
    <property type="term" value="P:siderophore-iron import into cell"/>
    <property type="evidence" value="ECO:0007669"/>
    <property type="project" value="TreeGrafter"/>
</dbReference>
<evidence type="ECO:0000313" key="10">
    <source>
        <dbReference type="Proteomes" id="UP001144256"/>
    </source>
</evidence>
<keyword evidence="7 8" id="KW-0472">Membrane</keyword>
<comment type="caution">
    <text evidence="9">The sequence shown here is derived from an EMBL/GenBank/DDBJ whole genome shotgun (WGS) entry which is preliminary data.</text>
</comment>
<feature type="transmembrane region" description="Helical" evidence="8">
    <location>
        <begin position="244"/>
        <end position="264"/>
    </location>
</feature>
<dbReference type="FunFam" id="1.10.3470.10:FF:000001">
    <property type="entry name" value="Vitamin B12 ABC transporter permease BtuC"/>
    <property type="match status" value="1"/>
</dbReference>
<comment type="similarity">
    <text evidence="2">Belongs to the binding-protein-dependent transport system permease family. FecCD subfamily.</text>
</comment>
<dbReference type="InterPro" id="IPR000522">
    <property type="entry name" value="ABC_transptr_permease_BtuC"/>
</dbReference>
<protein>
    <submittedName>
        <fullName evidence="9">Iron ABC transporter permease</fullName>
    </submittedName>
</protein>
<dbReference type="PANTHER" id="PTHR30472:SF25">
    <property type="entry name" value="ABC TRANSPORTER PERMEASE PROTEIN MJ0876-RELATED"/>
    <property type="match status" value="1"/>
</dbReference>
<dbReference type="PANTHER" id="PTHR30472">
    <property type="entry name" value="FERRIC ENTEROBACTIN TRANSPORT SYSTEM PERMEASE PROTEIN"/>
    <property type="match status" value="1"/>
</dbReference>
<evidence type="ECO:0000256" key="7">
    <source>
        <dbReference type="ARBA" id="ARBA00023136"/>
    </source>
</evidence>
<dbReference type="AlphaFoldDB" id="A0A9W5YBZ2"/>
<keyword evidence="6 8" id="KW-1133">Transmembrane helix</keyword>
<dbReference type="GO" id="GO:0022857">
    <property type="term" value="F:transmembrane transporter activity"/>
    <property type="evidence" value="ECO:0007669"/>
    <property type="project" value="InterPro"/>
</dbReference>
<keyword evidence="5 8" id="KW-0812">Transmembrane</keyword>
<dbReference type="Pfam" id="PF01032">
    <property type="entry name" value="FecCD"/>
    <property type="match status" value="1"/>
</dbReference>
<dbReference type="CDD" id="cd06550">
    <property type="entry name" value="TM_ABC_iron-siderophores_like"/>
    <property type="match status" value="1"/>
</dbReference>
<evidence type="ECO:0000256" key="3">
    <source>
        <dbReference type="ARBA" id="ARBA00022448"/>
    </source>
</evidence>
<evidence type="ECO:0000256" key="4">
    <source>
        <dbReference type="ARBA" id="ARBA00022475"/>
    </source>
</evidence>
<evidence type="ECO:0000256" key="6">
    <source>
        <dbReference type="ARBA" id="ARBA00022989"/>
    </source>
</evidence>
<dbReference type="EMBL" id="BRLB01000005">
    <property type="protein sequence ID" value="GKX29711.1"/>
    <property type="molecule type" value="Genomic_DNA"/>
</dbReference>
<accession>A0A9W5YBZ2</accession>
<proteinExistence type="inferred from homology"/>
<organism evidence="9 10">
    <name type="scientific">Vallitalea longa</name>
    <dbReference type="NCBI Taxonomy" id="2936439"/>
    <lineage>
        <taxon>Bacteria</taxon>
        <taxon>Bacillati</taxon>
        <taxon>Bacillota</taxon>
        <taxon>Clostridia</taxon>
        <taxon>Lachnospirales</taxon>
        <taxon>Vallitaleaceae</taxon>
        <taxon>Vallitalea</taxon>
    </lineage>
</organism>
<sequence length="386" mass="41432">MGKNYVWIVIKNILEAGNYNCMKDVIKIKYNADVKQTGIEAYKRYTGKKFIVAICSMIIMFLLSIIAINAGSTNIEFSEIIKSIIGNGTEVSNVVVMRIRLPRIIAAIIAGAGLSVSGCVMQNNLCNPLASPSTLGISNAAAFGANLAIIIFGAGSFRSSGSDAVIIDNPYMVTLTAFTLSMLASIVILLLARLRNFSSQSIILAGVALGSLFTAGTTLIQYFADDVQVAAAVFWTFGDLGRVSWNEVLILAIVICIALIYFMLKRWDYNAMDSGEESAKSLGVNIERVRFGGLLVSSLITAVSVSFLGIIGFIGLISPQIVRRIIGSDHRFLIPISAITGSVILLFADTIARTIIAPIILPVGAITSFLGAPLFLYILLRGQKNK</sequence>
<gene>
    <name evidence="9" type="ORF">SH1V18_21910</name>
</gene>
<keyword evidence="4" id="KW-1003">Cell membrane</keyword>
<evidence type="ECO:0000313" key="9">
    <source>
        <dbReference type="EMBL" id="GKX29711.1"/>
    </source>
</evidence>
<reference evidence="9" key="1">
    <citation type="submission" date="2022-06" db="EMBL/GenBank/DDBJ databases">
        <title>Vallitalea longa sp. nov., an anaerobic bacterium isolated from marine sediment.</title>
        <authorList>
            <person name="Hirano S."/>
            <person name="Terahara T."/>
            <person name="Mori K."/>
            <person name="Hamada M."/>
            <person name="Matsumoto R."/>
            <person name="Kobayashi T."/>
        </authorList>
    </citation>
    <scope>NUCLEOTIDE SEQUENCE</scope>
    <source>
        <strain evidence="9">SH18-1</strain>
    </source>
</reference>
<evidence type="ECO:0000256" key="1">
    <source>
        <dbReference type="ARBA" id="ARBA00004651"/>
    </source>
</evidence>
<feature type="transmembrane region" description="Helical" evidence="8">
    <location>
        <begin position="203"/>
        <end position="224"/>
    </location>
</feature>
<evidence type="ECO:0000256" key="8">
    <source>
        <dbReference type="SAM" id="Phobius"/>
    </source>
</evidence>
<feature type="transmembrane region" description="Helical" evidence="8">
    <location>
        <begin position="359"/>
        <end position="380"/>
    </location>
</feature>
<comment type="subcellular location">
    <subcellularLocation>
        <location evidence="1">Cell membrane</location>
        <topology evidence="1">Multi-pass membrane protein</topology>
    </subcellularLocation>
</comment>
<dbReference type="SUPFAM" id="SSF81345">
    <property type="entry name" value="ABC transporter involved in vitamin B12 uptake, BtuC"/>
    <property type="match status" value="1"/>
</dbReference>
<dbReference type="InterPro" id="IPR037294">
    <property type="entry name" value="ABC_BtuC-like"/>
</dbReference>
<evidence type="ECO:0000256" key="5">
    <source>
        <dbReference type="ARBA" id="ARBA00022692"/>
    </source>
</evidence>
<name>A0A9W5YBZ2_9FIRM</name>
<feature type="transmembrane region" description="Helical" evidence="8">
    <location>
        <begin position="294"/>
        <end position="317"/>
    </location>
</feature>
<dbReference type="Proteomes" id="UP001144256">
    <property type="component" value="Unassembled WGS sequence"/>
</dbReference>
<feature type="transmembrane region" description="Helical" evidence="8">
    <location>
        <begin position="50"/>
        <end position="68"/>
    </location>
</feature>
<keyword evidence="3" id="KW-0813">Transport</keyword>
<feature type="transmembrane region" description="Helical" evidence="8">
    <location>
        <begin position="137"/>
        <end position="157"/>
    </location>
</feature>
<dbReference type="RefSeq" id="WP_281815331.1">
    <property type="nucleotide sequence ID" value="NZ_BRLB01000005.1"/>
</dbReference>
<evidence type="ECO:0000256" key="2">
    <source>
        <dbReference type="ARBA" id="ARBA00007935"/>
    </source>
</evidence>
<keyword evidence="10" id="KW-1185">Reference proteome</keyword>
<dbReference type="Gene3D" id="1.10.3470.10">
    <property type="entry name" value="ABC transporter involved in vitamin B12 uptake, BtuC"/>
    <property type="match status" value="1"/>
</dbReference>
<dbReference type="GO" id="GO:0005886">
    <property type="term" value="C:plasma membrane"/>
    <property type="evidence" value="ECO:0007669"/>
    <property type="project" value="UniProtKB-SubCell"/>
</dbReference>
<feature type="transmembrane region" description="Helical" evidence="8">
    <location>
        <begin position="332"/>
        <end position="352"/>
    </location>
</feature>
<feature type="transmembrane region" description="Helical" evidence="8">
    <location>
        <begin position="169"/>
        <end position="191"/>
    </location>
</feature>